<dbReference type="InterPro" id="IPR002197">
    <property type="entry name" value="HTH_Fis"/>
</dbReference>
<dbReference type="Gene3D" id="1.10.8.60">
    <property type="match status" value="1"/>
</dbReference>
<dbReference type="Gene3D" id="1.10.10.60">
    <property type="entry name" value="Homeodomain-like"/>
    <property type="match status" value="1"/>
</dbReference>
<reference evidence="7" key="1">
    <citation type="submission" date="2016-10" db="EMBL/GenBank/DDBJ databases">
        <authorList>
            <person name="Varghese N."/>
            <person name="Submissions S."/>
        </authorList>
    </citation>
    <scope>NUCLEOTIDE SEQUENCE [LARGE SCALE GENOMIC DNA]</scope>
    <source>
        <strain evidence="7">DSM 22619</strain>
    </source>
</reference>
<dbReference type="Pfam" id="PF25601">
    <property type="entry name" value="AAA_lid_14"/>
    <property type="match status" value="1"/>
</dbReference>
<dbReference type="Gene3D" id="3.40.50.300">
    <property type="entry name" value="P-loop containing nucleotide triphosphate hydrolases"/>
    <property type="match status" value="1"/>
</dbReference>
<dbReference type="Gene3D" id="3.40.50.2300">
    <property type="match status" value="1"/>
</dbReference>
<keyword evidence="7" id="KW-1185">Reference proteome</keyword>
<name>A0A1G6JEE2_9ACTN</name>
<gene>
    <name evidence="6" type="ORF">SAMN04487824_104113</name>
</gene>
<dbReference type="PROSITE" id="PS50045">
    <property type="entry name" value="SIGMA54_INTERACT_4"/>
    <property type="match status" value="1"/>
</dbReference>
<feature type="domain" description="Sigma-54 factor interaction" evidence="5">
    <location>
        <begin position="316"/>
        <end position="508"/>
    </location>
</feature>
<evidence type="ECO:0000313" key="6">
    <source>
        <dbReference type="EMBL" id="SDC17202.1"/>
    </source>
</evidence>
<dbReference type="AlphaFoldDB" id="A0A1G6JEE2"/>
<organism evidence="6 7">
    <name type="scientific">Parafannyhessea umbonata</name>
    <dbReference type="NCBI Taxonomy" id="604330"/>
    <lineage>
        <taxon>Bacteria</taxon>
        <taxon>Bacillati</taxon>
        <taxon>Actinomycetota</taxon>
        <taxon>Coriobacteriia</taxon>
        <taxon>Coriobacteriales</taxon>
        <taxon>Atopobiaceae</taxon>
        <taxon>Parafannyhessea</taxon>
    </lineage>
</organism>
<evidence type="ECO:0000259" key="5">
    <source>
        <dbReference type="PROSITE" id="PS50045"/>
    </source>
</evidence>
<dbReference type="Gene3D" id="3.40.50.10660">
    <property type="entry name" value="PrpR receptor domain-like"/>
    <property type="match status" value="1"/>
</dbReference>
<dbReference type="PRINTS" id="PR01590">
    <property type="entry name" value="HTHFIS"/>
</dbReference>
<keyword evidence="2" id="KW-0067">ATP-binding</keyword>
<keyword evidence="1" id="KW-0547">Nucleotide-binding</keyword>
<dbReference type="SUPFAM" id="SSF52540">
    <property type="entry name" value="P-loop containing nucleoside triphosphate hydrolases"/>
    <property type="match status" value="1"/>
</dbReference>
<evidence type="ECO:0000256" key="1">
    <source>
        <dbReference type="ARBA" id="ARBA00022741"/>
    </source>
</evidence>
<dbReference type="InterPro" id="IPR002078">
    <property type="entry name" value="Sigma_54_int"/>
</dbReference>
<accession>A0A1G6JEE2</accession>
<protein>
    <submittedName>
        <fullName evidence="6">Sigma-54 interaction domain-containing protein</fullName>
    </submittedName>
</protein>
<dbReference type="InterPro" id="IPR027417">
    <property type="entry name" value="P-loop_NTPase"/>
</dbReference>
<proteinExistence type="predicted"/>
<evidence type="ECO:0000256" key="4">
    <source>
        <dbReference type="ARBA" id="ARBA00023163"/>
    </source>
</evidence>
<dbReference type="InterPro" id="IPR058031">
    <property type="entry name" value="AAA_lid_NorR"/>
</dbReference>
<keyword evidence="3" id="KW-0805">Transcription regulation</keyword>
<dbReference type="Proteomes" id="UP000198528">
    <property type="component" value="Unassembled WGS sequence"/>
</dbReference>
<dbReference type="SUPFAM" id="SSF159800">
    <property type="entry name" value="PrpR receptor domain-like"/>
    <property type="match status" value="1"/>
</dbReference>
<dbReference type="GO" id="GO:0043565">
    <property type="term" value="F:sequence-specific DNA binding"/>
    <property type="evidence" value="ECO:0007669"/>
    <property type="project" value="InterPro"/>
</dbReference>
<dbReference type="GO" id="GO:0005524">
    <property type="term" value="F:ATP binding"/>
    <property type="evidence" value="ECO:0007669"/>
    <property type="project" value="UniProtKB-KW"/>
</dbReference>
<sequence length="588" mass="65410">MTNGRVLFIAPYHGLAEVAKEVAREFPDLSVTIHEGDLSVGLAAAITSIDSDYDVVISRGGTAQMLEDEIAVPVLEVGISTMDLQRALIEHNPAGKSCAVVGFANAINPLSQFVDFADFDLRLFEVNFEDELPLATQRVLSGGYESVLCDTFSLEAFKKLGIDAHLLSSGPESVAEVFEGAELFCRHTEDLRARNRMLWQMIGSQDSKFAIFQTSGRLTYSNLTESKTDLLAFMREHLEPSSGRLTFRRGHRRYTLRREVIGNDGEQSSISFAVTASTAPSNNSLVGISYANHDVVERSYRTSVFHIVGADEGMAEQISKLVETSLPLMLEGEVGSGKKQIAELIYLSGGWKAKPFVMIDCPLLIDRSWSYLTNSSHSPLFGSGCTIYLKSAYSLGEERFRSLVDIIKSTRLCDRNHLIISANDDSAAQSWQSLRLISESVRGTLLSAPPVRALPNIRQAITRLVEARAKEYGRPTPVISDQAMSMLSTHRWDRNYLELNRVVQRMLTRNSESYIEADDVRWSFAREKATQYSSTAPDESNALDLMRPIKDIERDVVRTVLERCSGNQTEAAKILGLSRTTIWRLLKS</sequence>
<keyword evidence="4" id="KW-0804">Transcription</keyword>
<dbReference type="RefSeq" id="WP_090845541.1">
    <property type="nucleotide sequence ID" value="NZ_FMZL01000004.1"/>
</dbReference>
<dbReference type="Pfam" id="PF02954">
    <property type="entry name" value="HTH_8"/>
    <property type="match status" value="1"/>
</dbReference>
<evidence type="ECO:0000256" key="3">
    <source>
        <dbReference type="ARBA" id="ARBA00023015"/>
    </source>
</evidence>
<dbReference type="SUPFAM" id="SSF46689">
    <property type="entry name" value="Homeodomain-like"/>
    <property type="match status" value="1"/>
</dbReference>
<dbReference type="Pfam" id="PF06506">
    <property type="entry name" value="PrpR_N"/>
    <property type="match status" value="1"/>
</dbReference>
<dbReference type="GO" id="GO:0000156">
    <property type="term" value="F:phosphorelay response regulator activity"/>
    <property type="evidence" value="ECO:0007669"/>
    <property type="project" value="InterPro"/>
</dbReference>
<evidence type="ECO:0000256" key="2">
    <source>
        <dbReference type="ARBA" id="ARBA00022840"/>
    </source>
</evidence>
<dbReference type="GO" id="GO:0006355">
    <property type="term" value="P:regulation of DNA-templated transcription"/>
    <property type="evidence" value="ECO:0007669"/>
    <property type="project" value="InterPro"/>
</dbReference>
<dbReference type="InterPro" id="IPR009057">
    <property type="entry name" value="Homeodomain-like_sf"/>
</dbReference>
<dbReference type="InterPro" id="IPR010524">
    <property type="entry name" value="Sig_transdc_resp-reg_PrpR_N"/>
</dbReference>
<dbReference type="EMBL" id="FMZL01000004">
    <property type="protein sequence ID" value="SDC17202.1"/>
    <property type="molecule type" value="Genomic_DNA"/>
</dbReference>
<evidence type="ECO:0000313" key="7">
    <source>
        <dbReference type="Proteomes" id="UP000198528"/>
    </source>
</evidence>
<dbReference type="PANTHER" id="PTHR32071">
    <property type="entry name" value="TRANSCRIPTIONAL REGULATORY PROTEIN"/>
    <property type="match status" value="1"/>
</dbReference>
<dbReference type="Pfam" id="PF00158">
    <property type="entry name" value="Sigma54_activat"/>
    <property type="match status" value="1"/>
</dbReference>